<evidence type="ECO:0000313" key="3">
    <source>
        <dbReference type="Proteomes" id="UP001375240"/>
    </source>
</evidence>
<evidence type="ECO:0000313" key="2">
    <source>
        <dbReference type="EMBL" id="KAK6346875.1"/>
    </source>
</evidence>
<dbReference type="EMBL" id="JAVHNQ010000005">
    <property type="protein sequence ID" value="KAK6346875.1"/>
    <property type="molecule type" value="Genomic_DNA"/>
</dbReference>
<dbReference type="Pfam" id="PF20263">
    <property type="entry name" value="LYRM2-like"/>
    <property type="match status" value="1"/>
</dbReference>
<dbReference type="Proteomes" id="UP001375240">
    <property type="component" value="Unassembled WGS sequence"/>
</dbReference>
<keyword evidence="3" id="KW-1185">Reference proteome</keyword>
<evidence type="ECO:0000259" key="1">
    <source>
        <dbReference type="Pfam" id="PF20263"/>
    </source>
</evidence>
<dbReference type="InterPro" id="IPR046896">
    <property type="entry name" value="Cup1-like_N"/>
</dbReference>
<gene>
    <name evidence="2" type="ORF">TWF696_006980</name>
</gene>
<dbReference type="CDD" id="cd20273">
    <property type="entry name" value="Complex1_LYR_unchar"/>
    <property type="match status" value="1"/>
</dbReference>
<feature type="domain" description="LYR motif-containing protein Cup1-like N-terminal" evidence="1">
    <location>
        <begin position="24"/>
        <end position="108"/>
    </location>
</feature>
<dbReference type="AlphaFoldDB" id="A0AAV9USZ2"/>
<proteinExistence type="predicted"/>
<protein>
    <recommendedName>
        <fullName evidence="1">LYR motif-containing protein Cup1-like N-terminal domain-containing protein</fullName>
    </recommendedName>
</protein>
<name>A0AAV9USZ2_9PEZI</name>
<sequence>MPSLPSLVLRPPVVLSKSQQAIGLLRRLYRETSCLFDEVARWQIKKRIRERFRECQKETDEQRRSRLLKDARRALSTLERANTGDKWRQVHVLLHAYGQKGRRRHELLKPLIDEAQPEPPLISALPRTAPPGTSPRLLALMKAQVGKTIKLVEPVVPEKTPTGKPFPVIRIANMKWRHRTNVLRRIAPPLTATTFERLELLVMGYKETVPPKRKFITRDTKRGPKKQKPHVYNSRKQRRILRYVLEQFPTLEAKPTADDGPRWIGYYSPTLTSTLHTEGGFEDFEGVDEKGDPLGMHVNPNQRLKGHAASNRKKVVKKATAFSEWFEKRKAEGKIPEQPAS</sequence>
<organism evidence="2 3">
    <name type="scientific">Orbilia brochopaga</name>
    <dbReference type="NCBI Taxonomy" id="3140254"/>
    <lineage>
        <taxon>Eukaryota</taxon>
        <taxon>Fungi</taxon>
        <taxon>Dikarya</taxon>
        <taxon>Ascomycota</taxon>
        <taxon>Pezizomycotina</taxon>
        <taxon>Orbiliomycetes</taxon>
        <taxon>Orbiliales</taxon>
        <taxon>Orbiliaceae</taxon>
        <taxon>Orbilia</taxon>
    </lineage>
</organism>
<comment type="caution">
    <text evidence="2">The sequence shown here is derived from an EMBL/GenBank/DDBJ whole genome shotgun (WGS) entry which is preliminary data.</text>
</comment>
<reference evidence="2 3" key="1">
    <citation type="submission" date="2019-10" db="EMBL/GenBank/DDBJ databases">
        <authorList>
            <person name="Palmer J.M."/>
        </authorList>
    </citation>
    <scope>NUCLEOTIDE SEQUENCE [LARGE SCALE GENOMIC DNA]</scope>
    <source>
        <strain evidence="2 3">TWF696</strain>
    </source>
</reference>
<accession>A0AAV9USZ2</accession>